<accession>A0A7J3MY19</accession>
<dbReference type="GO" id="GO:0003677">
    <property type="term" value="F:DNA binding"/>
    <property type="evidence" value="ECO:0007669"/>
    <property type="project" value="InterPro"/>
</dbReference>
<sequence length="328" mass="37086">MEQSINVRKIIRIGERSVGITIPKEWLGFLNVDIGSSVEVTMGPGYLLVRPLTITQPKIANMITLKHEDINQLEKLIVASYIEGYDIISIDVPRSIAREVFYRIAMRLPGSIAMNGDMFKIKVSVDELNTDLNDILISMRTTINTMFDMLIDYFESGNIEKLKETIKVDDDLDRFHFLGMRTIKRTSFRDPVTALEYAIIIKSLEHIGDALDRVSNTFLKTGLNIVKYEKCRQNFKNIFAKVSSYVSKAINSLIMHNMQQAMKVLIQREELSNEILSSASECIDVTGVLAVSHEAMVAVYEAAEIAEIVTLKLLREMGSSQKGNIIRD</sequence>
<dbReference type="Pfam" id="PF01895">
    <property type="entry name" value="PhoU"/>
    <property type="match status" value="1"/>
</dbReference>
<dbReference type="SUPFAM" id="SSF109755">
    <property type="entry name" value="PhoU-like"/>
    <property type="match status" value="1"/>
</dbReference>
<dbReference type="InterPro" id="IPR037914">
    <property type="entry name" value="SpoVT-AbrB_sf"/>
</dbReference>
<dbReference type="Pfam" id="PF04014">
    <property type="entry name" value="MazE_antitoxin"/>
    <property type="match status" value="1"/>
</dbReference>
<dbReference type="InterPro" id="IPR007159">
    <property type="entry name" value="SpoVT-AbrB_dom"/>
</dbReference>
<dbReference type="SUPFAM" id="SSF89447">
    <property type="entry name" value="AbrB/MazE/MraZ-like"/>
    <property type="match status" value="1"/>
</dbReference>
<feature type="domain" description="PhoU" evidence="1">
    <location>
        <begin position="137"/>
        <end position="214"/>
    </location>
</feature>
<reference evidence="4" key="1">
    <citation type="journal article" date="2020" name="mSystems">
        <title>Genome- and Community-Level Interaction Insights into Carbon Utilization and Element Cycling Functions of Hydrothermarchaeota in Hydrothermal Sediment.</title>
        <authorList>
            <person name="Zhou Z."/>
            <person name="Liu Y."/>
            <person name="Xu W."/>
            <person name="Pan J."/>
            <person name="Luo Z.H."/>
            <person name="Li M."/>
        </authorList>
    </citation>
    <scope>NUCLEOTIDE SEQUENCE [LARGE SCALE GENOMIC DNA]</scope>
    <source>
        <strain evidence="3">SpSt-629</strain>
        <strain evidence="4">SpSt-688</strain>
    </source>
</reference>
<dbReference type="PANTHER" id="PTHR42930">
    <property type="entry name" value="PHOSPHATE-SPECIFIC TRANSPORT SYSTEM ACCESSORY PROTEIN PHOU"/>
    <property type="match status" value="1"/>
</dbReference>
<dbReference type="AlphaFoldDB" id="A0A7J3MY19"/>
<dbReference type="GO" id="GO:0030643">
    <property type="term" value="P:intracellular phosphate ion homeostasis"/>
    <property type="evidence" value="ECO:0007669"/>
    <property type="project" value="InterPro"/>
</dbReference>
<feature type="domain" description="SpoVT-AbrB" evidence="2">
    <location>
        <begin position="11"/>
        <end position="51"/>
    </location>
</feature>
<evidence type="ECO:0000313" key="3">
    <source>
        <dbReference type="EMBL" id="HFQ78197.1"/>
    </source>
</evidence>
<dbReference type="EMBL" id="DTAU01000015">
    <property type="protein sequence ID" value="HFQ78197.1"/>
    <property type="molecule type" value="Genomic_DNA"/>
</dbReference>
<comment type="caution">
    <text evidence="4">The sequence shown here is derived from an EMBL/GenBank/DDBJ whole genome shotgun (WGS) entry which is preliminary data.</text>
</comment>
<dbReference type="PANTHER" id="PTHR42930:SF2">
    <property type="entry name" value="PHOU DOMAIN-CONTAINING PROTEIN"/>
    <property type="match status" value="1"/>
</dbReference>
<organism evidence="4">
    <name type="scientific">Ignisphaera aggregans</name>
    <dbReference type="NCBI Taxonomy" id="334771"/>
    <lineage>
        <taxon>Archaea</taxon>
        <taxon>Thermoproteota</taxon>
        <taxon>Thermoprotei</taxon>
        <taxon>Desulfurococcales</taxon>
        <taxon>Desulfurococcaceae</taxon>
        <taxon>Ignisphaera</taxon>
    </lineage>
</organism>
<gene>
    <name evidence="3" type="ORF">ENT99_00645</name>
    <name evidence="4" type="ORF">ENU64_03290</name>
</gene>
<evidence type="ECO:0000259" key="2">
    <source>
        <dbReference type="Pfam" id="PF04014"/>
    </source>
</evidence>
<evidence type="ECO:0000313" key="4">
    <source>
        <dbReference type="EMBL" id="HGT98434.1"/>
    </source>
</evidence>
<name>A0A7J3MY19_9CREN</name>
<dbReference type="InterPro" id="IPR028366">
    <property type="entry name" value="PhoU"/>
</dbReference>
<dbReference type="InterPro" id="IPR026022">
    <property type="entry name" value="PhoU_dom"/>
</dbReference>
<evidence type="ECO:0000259" key="1">
    <source>
        <dbReference type="Pfam" id="PF01895"/>
    </source>
</evidence>
<dbReference type="InterPro" id="IPR038078">
    <property type="entry name" value="PhoU-like_sf"/>
</dbReference>
<dbReference type="Gene3D" id="1.20.58.220">
    <property type="entry name" value="Phosphate transport system protein phou homolog 2, domain 2"/>
    <property type="match status" value="1"/>
</dbReference>
<protein>
    <submittedName>
        <fullName evidence="4">Phosphate uptake regulator PhoU</fullName>
    </submittedName>
</protein>
<dbReference type="GO" id="GO:0045936">
    <property type="term" value="P:negative regulation of phosphate metabolic process"/>
    <property type="evidence" value="ECO:0007669"/>
    <property type="project" value="InterPro"/>
</dbReference>
<dbReference type="EMBL" id="DTDH01000094">
    <property type="protein sequence ID" value="HGT98434.1"/>
    <property type="molecule type" value="Genomic_DNA"/>
</dbReference>
<proteinExistence type="predicted"/>